<sequence>MSRWTINAMGEDTLIAISIARLEAALNTVPEQFQALQDEVYQPRTPGKWSRLQILGHLCDSAINNVCRFIQLQQSGSANDSADPSSITPYNQNHWVDAQQYNYAPIEDVIRLWCSLNQAVLRVITHPSQPSLDVRCKLPDGQIVTLEWLIQDYVAHMEHHLHQIFSNHDSLSSSS</sequence>
<accession>A0ABY3AP19</accession>
<comment type="caution">
    <text evidence="2">The sequence shown here is derived from an EMBL/GenBank/DDBJ whole genome shotgun (WGS) entry which is preliminary data.</text>
</comment>
<reference evidence="2 3" key="1">
    <citation type="submission" date="2018-03" db="EMBL/GenBank/DDBJ databases">
        <title>Aerobic endospore-forming bacteria genome sequencing and assembly.</title>
        <authorList>
            <person name="Cavalcante D.A."/>
            <person name="Driks A."/>
            <person name="Putonti C."/>
            <person name="De-Souza M.T."/>
        </authorList>
    </citation>
    <scope>NUCLEOTIDE SEQUENCE [LARGE SCALE GENOMIC DNA]</scope>
    <source>
        <strain evidence="2 3">SDF0028</strain>
    </source>
</reference>
<dbReference type="Gene3D" id="1.20.120.450">
    <property type="entry name" value="dinb family like domain"/>
    <property type="match status" value="1"/>
</dbReference>
<dbReference type="InterPro" id="IPR034660">
    <property type="entry name" value="DinB/YfiT-like"/>
</dbReference>
<proteinExistence type="predicted"/>
<evidence type="ECO:0000259" key="1">
    <source>
        <dbReference type="Pfam" id="PF12867"/>
    </source>
</evidence>
<dbReference type="InterPro" id="IPR024775">
    <property type="entry name" value="DinB-like"/>
</dbReference>
<gene>
    <name evidence="2" type="ORF">C7Y44_15550</name>
</gene>
<dbReference type="SUPFAM" id="SSF109854">
    <property type="entry name" value="DinB/YfiT-like putative metalloenzymes"/>
    <property type="match status" value="1"/>
</dbReference>
<dbReference type="Proteomes" id="UP000316208">
    <property type="component" value="Unassembled WGS sequence"/>
</dbReference>
<name>A0ABY3AP19_PAEPP</name>
<organism evidence="2 3">
    <name type="scientific">Paenibacillus popilliae</name>
    <name type="common">Bacillus popilliae</name>
    <dbReference type="NCBI Taxonomy" id="78057"/>
    <lineage>
        <taxon>Bacteria</taxon>
        <taxon>Bacillati</taxon>
        <taxon>Bacillota</taxon>
        <taxon>Bacilli</taxon>
        <taxon>Bacillales</taxon>
        <taxon>Paenibacillaceae</taxon>
        <taxon>Paenibacillus</taxon>
    </lineage>
</organism>
<feature type="domain" description="DinB-like" evidence="1">
    <location>
        <begin position="22"/>
        <end position="164"/>
    </location>
</feature>
<evidence type="ECO:0000313" key="2">
    <source>
        <dbReference type="EMBL" id="TQR44529.1"/>
    </source>
</evidence>
<keyword evidence="3" id="KW-1185">Reference proteome</keyword>
<dbReference type="Pfam" id="PF12867">
    <property type="entry name" value="DinB_2"/>
    <property type="match status" value="1"/>
</dbReference>
<evidence type="ECO:0000313" key="3">
    <source>
        <dbReference type="Proteomes" id="UP000316208"/>
    </source>
</evidence>
<dbReference type="EMBL" id="SADY01000004">
    <property type="protein sequence ID" value="TQR44529.1"/>
    <property type="molecule type" value="Genomic_DNA"/>
</dbReference>
<protein>
    <submittedName>
        <fullName evidence="2">DinB family protein</fullName>
    </submittedName>
</protein>